<gene>
    <name evidence="1" type="ORF">E5331_19465</name>
</gene>
<accession>A0AC61RFI6</accession>
<comment type="caution">
    <text evidence="1">The sequence shown here is derived from an EMBL/GenBank/DDBJ whole genome shotgun (WGS) entry which is preliminary data.</text>
</comment>
<protein>
    <submittedName>
        <fullName evidence="1">VWA domain-containing protein</fullName>
    </submittedName>
</protein>
<evidence type="ECO:0000313" key="2">
    <source>
        <dbReference type="Proteomes" id="UP000306319"/>
    </source>
</evidence>
<dbReference type="Proteomes" id="UP000306319">
    <property type="component" value="Unassembled WGS sequence"/>
</dbReference>
<proteinExistence type="predicted"/>
<organism evidence="1 2">
    <name type="scientific">Lepagella muris</name>
    <dbReference type="NCBI Taxonomy" id="3032870"/>
    <lineage>
        <taxon>Bacteria</taxon>
        <taxon>Pseudomonadati</taxon>
        <taxon>Bacteroidota</taxon>
        <taxon>Bacteroidia</taxon>
        <taxon>Bacteroidales</taxon>
        <taxon>Muribaculaceae</taxon>
        <taxon>Lepagella</taxon>
    </lineage>
</organism>
<evidence type="ECO:0000313" key="1">
    <source>
        <dbReference type="EMBL" id="TGY75815.1"/>
    </source>
</evidence>
<sequence>MRRLPVYFLIDVSESMVGQPIEEVQNGMHTIIQELRMDPYALETVYVSIIAFAGKAITLSPLTELYKFYPPVFPVGGGTSLGVAMDYLMDSIDHDIQKTTLEVKGDWKPIIFLFTDGNPTDDYHRTFKRWNDKYRTHCNMVCISIGDNVNTLILGQLSNNILLLKQTDKESFRQFFKWITASIRTSSVAVEETGDDGLKLPSTSGINLTKVEPGTGGKVDENFAVMMGKCQTTGKPYLVKFARRFGNPEDIEDFIQQGFRLVGTYPIDEAKYAQLSDGKALGKNINTNLLYGRPTCPCCGNQYGFVVCECGNIFCAGENANDHCPWCGMQGELVTVGEGGIDVKRTQG</sequence>
<keyword evidence="2" id="KW-1185">Reference proteome</keyword>
<name>A0AC61RFI6_9BACT</name>
<reference evidence="1" key="1">
    <citation type="submission" date="2019-04" db="EMBL/GenBank/DDBJ databases">
        <title>Microbes associate with the intestines of laboratory mice.</title>
        <authorList>
            <person name="Navarre W."/>
            <person name="Wong E."/>
            <person name="Huang K."/>
            <person name="Tropini C."/>
            <person name="Ng K."/>
            <person name="Yu B."/>
        </authorList>
    </citation>
    <scope>NUCLEOTIDE SEQUENCE</scope>
    <source>
        <strain evidence="1">NM04_E33</strain>
    </source>
</reference>
<dbReference type="EMBL" id="SRYB01000051">
    <property type="protein sequence ID" value="TGY75815.1"/>
    <property type="molecule type" value="Genomic_DNA"/>
</dbReference>